<evidence type="ECO:0000313" key="2">
    <source>
        <dbReference type="Proteomes" id="UP000197679"/>
    </source>
</evidence>
<dbReference type="Proteomes" id="UP000197679">
    <property type="component" value="Chromosome"/>
</dbReference>
<name>A0A218NNA6_9ARCH</name>
<dbReference type="InterPro" id="IPR036866">
    <property type="entry name" value="RibonucZ/Hydroxyglut_hydro"/>
</dbReference>
<dbReference type="AlphaFoldDB" id="A0A218NNA6"/>
<dbReference type="KEGG" id="marh:Mia14_0650"/>
<reference evidence="1 2" key="1">
    <citation type="journal article" date="2017" name="Nat. Commun.">
        <title>'ARMAN' archaea depend on association with euryarchaeal host in culture and in situ.</title>
        <authorList>
            <person name="Golyshina O."/>
            <person name="Toshchakov S."/>
            <person name="Makarova K."/>
            <person name="Gavrilov S."/>
            <person name="Korzhenkov A."/>
            <person name="La Cono V."/>
            <person name="Arcadi E."/>
            <person name="Nechitaylo T."/>
            <person name="Ferrer M."/>
            <person name="Kublanov I."/>
            <person name="Wolf Y."/>
            <person name="Yakimov M."/>
            <person name="Golyshin P."/>
            <person name="Slesarev A."/>
            <person name="Kozyavkin S."/>
        </authorList>
    </citation>
    <scope>NUCLEOTIDE SEQUENCE [LARGE SCALE GENOMIC DNA]</scope>
    <source>
        <strain evidence="1 2">Mia14</strain>
    </source>
</reference>
<organism evidence="1 2">
    <name type="scientific">Candidatus Mancarchaeum acidiphilum</name>
    <dbReference type="NCBI Taxonomy" id="1920749"/>
    <lineage>
        <taxon>Archaea</taxon>
        <taxon>Candidatus Micrarchaeota</taxon>
        <taxon>Candidatus Mancarchaeum</taxon>
    </lineage>
</organism>
<dbReference type="Gene3D" id="3.60.15.10">
    <property type="entry name" value="Ribonuclease Z/Hydroxyacylglutathione hydrolase-like"/>
    <property type="match status" value="1"/>
</dbReference>
<evidence type="ECO:0000313" key="1">
    <source>
        <dbReference type="EMBL" id="ASI13953.1"/>
    </source>
</evidence>
<protein>
    <submittedName>
        <fullName evidence="1">ACPSF family ribonuclease</fullName>
    </submittedName>
</protein>
<dbReference type="InterPro" id="IPR050698">
    <property type="entry name" value="MBL"/>
</dbReference>
<dbReference type="SUPFAM" id="SSF56281">
    <property type="entry name" value="Metallo-hydrolase/oxidoreductase"/>
    <property type="match status" value="1"/>
</dbReference>
<dbReference type="PANTHER" id="PTHR11203:SF49">
    <property type="entry name" value="BLL1145 PROTEIN"/>
    <property type="match status" value="1"/>
</dbReference>
<dbReference type="GO" id="GO:0004521">
    <property type="term" value="F:RNA endonuclease activity"/>
    <property type="evidence" value="ECO:0007669"/>
    <property type="project" value="TreeGrafter"/>
</dbReference>
<gene>
    <name evidence="1" type="ORF">Mia14_0650</name>
</gene>
<dbReference type="Gene3D" id="3.40.50.10890">
    <property type="match status" value="1"/>
</dbReference>
<keyword evidence="2" id="KW-1185">Reference proteome</keyword>
<dbReference type="PANTHER" id="PTHR11203">
    <property type="entry name" value="CLEAVAGE AND POLYADENYLATION SPECIFICITY FACTOR FAMILY MEMBER"/>
    <property type="match status" value="1"/>
</dbReference>
<sequence>MQKGRLMIRINNLNISLDRKEEGSDFDFISHAHSDHIMAAKSSKSVIASDETSDLIYSGYKIGINRAAYPDFIRLIDSGHMLGAKQIAIEDYDSGNKIIYSGDYLMAKSKASNPIKVEGCDILIIDSTYPSEQFVFRDREEVEYEIQEWVERTVRKGIILFGVYPMGKAQEIIKILNEIGIKPAVNRKISAISKVYNKYGQNLDYGSIYEGDEDLFDGDFVGIIGTRSLKKVKHMLSYLHHKPVYTAETTGFSKVFSLSVEKQFELSDHSDFKQALRYIDFADPKKIYTYGENSHIFSANLKKLGYNSEPFQSLKKLGNATSL</sequence>
<accession>A0A218NNA6</accession>
<dbReference type="EMBL" id="CP019964">
    <property type="protein sequence ID" value="ASI13953.1"/>
    <property type="molecule type" value="Genomic_DNA"/>
</dbReference>
<proteinExistence type="predicted"/>